<evidence type="ECO:0000313" key="2">
    <source>
        <dbReference type="EMBL" id="OGC62413.1"/>
    </source>
</evidence>
<sequence>MAHVLFGGRHGAAGELAVRVAAGVVEGAVVRVAAMSPVVLPGPRRRRGIGLHRPRAHADAGALPVHGIALVALLAVIPETVAARALRVACLDTIERDHAHVVRTVRRRITRPRLAVAAALHHHSAPRSAVGSVPVQAERCSVVLTALAAFRAGLTHDQAFQTIRAQIAWCGIPGKDAEDHRHRDHDDEGDPADGPLPELRK</sequence>
<dbReference type="AlphaFoldDB" id="A0A1F4W047"/>
<accession>A0A1F4W047</accession>
<evidence type="ECO:0000313" key="3">
    <source>
        <dbReference type="Proteomes" id="UP000176614"/>
    </source>
</evidence>
<name>A0A1F4W047_UNCKA</name>
<protein>
    <submittedName>
        <fullName evidence="2">Uncharacterized protein</fullName>
    </submittedName>
</protein>
<reference evidence="2 3" key="1">
    <citation type="journal article" date="2016" name="Nat. Commun.">
        <title>Thousands of microbial genomes shed light on interconnected biogeochemical processes in an aquifer system.</title>
        <authorList>
            <person name="Anantharaman K."/>
            <person name="Brown C.T."/>
            <person name="Hug L.A."/>
            <person name="Sharon I."/>
            <person name="Castelle C.J."/>
            <person name="Probst A.J."/>
            <person name="Thomas B.C."/>
            <person name="Singh A."/>
            <person name="Wilkins M.J."/>
            <person name="Karaoz U."/>
            <person name="Brodie E.L."/>
            <person name="Williams K.H."/>
            <person name="Hubbard S.S."/>
            <person name="Banfield J.F."/>
        </authorList>
    </citation>
    <scope>NUCLEOTIDE SEQUENCE [LARGE SCALE GENOMIC DNA]</scope>
</reference>
<gene>
    <name evidence="2" type="ORF">A2264_02560</name>
</gene>
<comment type="caution">
    <text evidence="2">The sequence shown here is derived from an EMBL/GenBank/DDBJ whole genome shotgun (WGS) entry which is preliminary data.</text>
</comment>
<feature type="compositionally biased region" description="Basic and acidic residues" evidence="1">
    <location>
        <begin position="177"/>
        <end position="186"/>
    </location>
</feature>
<evidence type="ECO:0000256" key="1">
    <source>
        <dbReference type="SAM" id="MobiDB-lite"/>
    </source>
</evidence>
<dbReference type="EMBL" id="MEVT01000018">
    <property type="protein sequence ID" value="OGC62413.1"/>
    <property type="molecule type" value="Genomic_DNA"/>
</dbReference>
<organism evidence="2 3">
    <name type="scientific">candidate division WWE3 bacterium RIFOXYA2_FULL_46_9</name>
    <dbReference type="NCBI Taxonomy" id="1802636"/>
    <lineage>
        <taxon>Bacteria</taxon>
        <taxon>Katanobacteria</taxon>
    </lineage>
</organism>
<proteinExistence type="predicted"/>
<feature type="region of interest" description="Disordered" evidence="1">
    <location>
        <begin position="177"/>
        <end position="201"/>
    </location>
</feature>
<dbReference type="Proteomes" id="UP000176614">
    <property type="component" value="Unassembled WGS sequence"/>
</dbReference>